<organism evidence="13 14">
    <name type="scientific">Candidatus Lloydbacteria bacterium RIFCSPHIGHO2_02_FULL_50_13</name>
    <dbReference type="NCBI Taxonomy" id="1798661"/>
    <lineage>
        <taxon>Bacteria</taxon>
        <taxon>Candidatus Lloydiibacteriota</taxon>
    </lineage>
</organism>
<dbReference type="GO" id="GO:0006261">
    <property type="term" value="P:DNA-templated DNA replication"/>
    <property type="evidence" value="ECO:0007669"/>
    <property type="project" value="InterPro"/>
</dbReference>
<keyword evidence="9" id="KW-0234">DNA repair</keyword>
<dbReference type="GO" id="GO:0003677">
    <property type="term" value="F:DNA binding"/>
    <property type="evidence" value="ECO:0007669"/>
    <property type="project" value="UniProtKB-KW"/>
</dbReference>
<dbReference type="CDD" id="cd09898">
    <property type="entry name" value="H3TH_53EXO"/>
    <property type="match status" value="1"/>
</dbReference>
<dbReference type="Gene3D" id="3.40.50.1010">
    <property type="entry name" value="5'-nuclease"/>
    <property type="match status" value="1"/>
</dbReference>
<dbReference type="SMART" id="SM00279">
    <property type="entry name" value="HhH2"/>
    <property type="match status" value="1"/>
</dbReference>
<evidence type="ECO:0000256" key="9">
    <source>
        <dbReference type="ARBA" id="ARBA00023204"/>
    </source>
</evidence>
<evidence type="ECO:0000256" key="1">
    <source>
        <dbReference type="ARBA" id="ARBA00007705"/>
    </source>
</evidence>
<dbReference type="Gene3D" id="1.10.150.20">
    <property type="entry name" value="5' to 3' exonuclease, C-terminal subdomain"/>
    <property type="match status" value="2"/>
</dbReference>
<dbReference type="PRINTS" id="PR00868">
    <property type="entry name" value="DNAPOLI"/>
</dbReference>
<dbReference type="InterPro" id="IPR002421">
    <property type="entry name" value="5-3_exonuclease"/>
</dbReference>
<dbReference type="Pfam" id="PF02739">
    <property type="entry name" value="5_3_exonuc_N"/>
    <property type="match status" value="1"/>
</dbReference>
<dbReference type="InterPro" id="IPR036279">
    <property type="entry name" value="5-3_exonuclease_C_sf"/>
</dbReference>
<feature type="domain" description="DNA-directed DNA polymerase family A palm" evidence="12">
    <location>
        <begin position="553"/>
        <end position="761"/>
    </location>
</feature>
<dbReference type="GO" id="GO:0006302">
    <property type="term" value="P:double-strand break repair"/>
    <property type="evidence" value="ECO:0007669"/>
    <property type="project" value="TreeGrafter"/>
</dbReference>
<dbReference type="GO" id="GO:0008409">
    <property type="term" value="F:5'-3' exonuclease activity"/>
    <property type="evidence" value="ECO:0007669"/>
    <property type="project" value="InterPro"/>
</dbReference>
<dbReference type="PANTHER" id="PTHR10133:SF27">
    <property type="entry name" value="DNA POLYMERASE NU"/>
    <property type="match status" value="1"/>
</dbReference>
<keyword evidence="7" id="KW-0239">DNA-directed DNA polymerase</keyword>
<dbReference type="SUPFAM" id="SSF88723">
    <property type="entry name" value="PIN domain-like"/>
    <property type="match status" value="1"/>
</dbReference>
<keyword evidence="8" id="KW-0238">DNA-binding</keyword>
<evidence type="ECO:0000256" key="3">
    <source>
        <dbReference type="ARBA" id="ARBA00022679"/>
    </source>
</evidence>
<evidence type="ECO:0000313" key="14">
    <source>
        <dbReference type="Proteomes" id="UP000177996"/>
    </source>
</evidence>
<evidence type="ECO:0000256" key="10">
    <source>
        <dbReference type="ARBA" id="ARBA00049244"/>
    </source>
</evidence>
<accession>A0A1G2D891</accession>
<dbReference type="Gene3D" id="3.30.70.370">
    <property type="match status" value="1"/>
</dbReference>
<dbReference type="InterPro" id="IPR008918">
    <property type="entry name" value="HhH2"/>
</dbReference>
<dbReference type="SUPFAM" id="SSF56672">
    <property type="entry name" value="DNA/RNA polymerases"/>
    <property type="match status" value="1"/>
</dbReference>
<dbReference type="SMART" id="SM00482">
    <property type="entry name" value="POLAc"/>
    <property type="match status" value="1"/>
</dbReference>
<dbReference type="PROSITE" id="PS00447">
    <property type="entry name" value="DNA_POLYMERASE_A"/>
    <property type="match status" value="1"/>
</dbReference>
<dbReference type="CDD" id="cd08637">
    <property type="entry name" value="DNA_pol_A_pol_I_C"/>
    <property type="match status" value="1"/>
</dbReference>
<name>A0A1G2D891_9BACT</name>
<dbReference type="CDD" id="cd09859">
    <property type="entry name" value="PIN_53EXO"/>
    <property type="match status" value="1"/>
</dbReference>
<evidence type="ECO:0000256" key="5">
    <source>
        <dbReference type="ARBA" id="ARBA00022705"/>
    </source>
</evidence>
<dbReference type="SMART" id="SM00475">
    <property type="entry name" value="53EXOc"/>
    <property type="match status" value="1"/>
</dbReference>
<comment type="caution">
    <text evidence="13">The sequence shown here is derived from an EMBL/GenBank/DDBJ whole genome shotgun (WGS) entry which is preliminary data.</text>
</comment>
<dbReference type="InterPro" id="IPR002298">
    <property type="entry name" value="DNA_polymerase_A"/>
</dbReference>
<dbReference type="InterPro" id="IPR020046">
    <property type="entry name" value="5-3_exonucl_a-hlix_arch_N"/>
</dbReference>
<dbReference type="FunFam" id="1.10.150.20:FF:000003">
    <property type="entry name" value="DNA polymerase I"/>
    <property type="match status" value="1"/>
</dbReference>
<dbReference type="InterPro" id="IPR001098">
    <property type="entry name" value="DNA-dir_DNA_pol_A_palm_dom"/>
</dbReference>
<dbReference type="InterPro" id="IPR019760">
    <property type="entry name" value="DNA-dir_DNA_pol_A_CS"/>
</dbReference>
<dbReference type="FunFam" id="1.10.150.20:FF:000002">
    <property type="entry name" value="DNA polymerase I"/>
    <property type="match status" value="1"/>
</dbReference>
<reference evidence="13 14" key="1">
    <citation type="journal article" date="2016" name="Nat. Commun.">
        <title>Thousands of microbial genomes shed light on interconnected biogeochemical processes in an aquifer system.</title>
        <authorList>
            <person name="Anantharaman K."/>
            <person name="Brown C.T."/>
            <person name="Hug L.A."/>
            <person name="Sharon I."/>
            <person name="Castelle C.J."/>
            <person name="Probst A.J."/>
            <person name="Thomas B.C."/>
            <person name="Singh A."/>
            <person name="Wilkins M.J."/>
            <person name="Karaoz U."/>
            <person name="Brodie E.L."/>
            <person name="Williams K.H."/>
            <person name="Hubbard S.S."/>
            <person name="Banfield J.F."/>
        </authorList>
    </citation>
    <scope>NUCLEOTIDE SEQUENCE [LARGE SCALE GENOMIC DNA]</scope>
</reference>
<evidence type="ECO:0000313" key="13">
    <source>
        <dbReference type="EMBL" id="OGZ09864.1"/>
    </source>
</evidence>
<keyword evidence="3" id="KW-0808">Transferase</keyword>
<comment type="catalytic activity">
    <reaction evidence="10">
        <text>DNA(n) + a 2'-deoxyribonucleoside 5'-triphosphate = DNA(n+1) + diphosphate</text>
        <dbReference type="Rhea" id="RHEA:22508"/>
        <dbReference type="Rhea" id="RHEA-COMP:17339"/>
        <dbReference type="Rhea" id="RHEA-COMP:17340"/>
        <dbReference type="ChEBI" id="CHEBI:33019"/>
        <dbReference type="ChEBI" id="CHEBI:61560"/>
        <dbReference type="ChEBI" id="CHEBI:173112"/>
        <dbReference type="EC" id="2.7.7.7"/>
    </reaction>
</comment>
<dbReference type="InterPro" id="IPR029060">
    <property type="entry name" value="PIN-like_dom_sf"/>
</dbReference>
<dbReference type="Proteomes" id="UP000177996">
    <property type="component" value="Unassembled WGS sequence"/>
</dbReference>
<evidence type="ECO:0000256" key="7">
    <source>
        <dbReference type="ARBA" id="ARBA00022932"/>
    </source>
</evidence>
<evidence type="ECO:0000256" key="6">
    <source>
        <dbReference type="ARBA" id="ARBA00022763"/>
    </source>
</evidence>
<dbReference type="AlphaFoldDB" id="A0A1G2D891"/>
<dbReference type="STRING" id="1798661.A3D65_00540"/>
<protein>
    <recommendedName>
        <fullName evidence="2">DNA-directed DNA polymerase</fullName>
        <ecNumber evidence="2">2.7.7.7</ecNumber>
    </recommendedName>
</protein>
<evidence type="ECO:0000259" key="11">
    <source>
        <dbReference type="SMART" id="SM00475"/>
    </source>
</evidence>
<keyword evidence="6" id="KW-0227">DNA damage</keyword>
<dbReference type="FunFam" id="1.20.1060.10:FF:000001">
    <property type="entry name" value="DNA polymerase I"/>
    <property type="match status" value="1"/>
</dbReference>
<evidence type="ECO:0000256" key="8">
    <source>
        <dbReference type="ARBA" id="ARBA00023125"/>
    </source>
</evidence>
<keyword evidence="5" id="KW-0235">DNA replication</keyword>
<gene>
    <name evidence="13" type="ORF">A3D65_00540</name>
</gene>
<proteinExistence type="inferred from homology"/>
<dbReference type="InterPro" id="IPR020045">
    <property type="entry name" value="DNA_polI_H3TH"/>
</dbReference>
<evidence type="ECO:0000256" key="2">
    <source>
        <dbReference type="ARBA" id="ARBA00012417"/>
    </source>
</evidence>
<dbReference type="Pfam" id="PF01367">
    <property type="entry name" value="5_3_exonuc"/>
    <property type="match status" value="1"/>
</dbReference>
<feature type="domain" description="5'-3' exonuclease" evidence="11">
    <location>
        <begin position="8"/>
        <end position="279"/>
    </location>
</feature>
<evidence type="ECO:0000256" key="4">
    <source>
        <dbReference type="ARBA" id="ARBA00022695"/>
    </source>
</evidence>
<dbReference type="InterPro" id="IPR043502">
    <property type="entry name" value="DNA/RNA_pol_sf"/>
</dbReference>
<keyword evidence="4" id="KW-0548">Nucleotidyltransferase</keyword>
<dbReference type="SUPFAM" id="SSF47807">
    <property type="entry name" value="5' to 3' exonuclease, C-terminal subdomain"/>
    <property type="match status" value="1"/>
</dbReference>
<dbReference type="Gene3D" id="1.20.1060.10">
    <property type="entry name" value="Taq DNA Polymerase, Chain T, domain 4"/>
    <property type="match status" value="1"/>
</dbReference>
<dbReference type="GO" id="GO:0003887">
    <property type="term" value="F:DNA-directed DNA polymerase activity"/>
    <property type="evidence" value="ECO:0007669"/>
    <property type="project" value="UniProtKB-KW"/>
</dbReference>
<dbReference type="EMBL" id="MHLL01000015">
    <property type="protein sequence ID" value="OGZ09864.1"/>
    <property type="molecule type" value="Genomic_DNA"/>
</dbReference>
<dbReference type="PANTHER" id="PTHR10133">
    <property type="entry name" value="DNA POLYMERASE I"/>
    <property type="match status" value="1"/>
</dbReference>
<dbReference type="Pfam" id="PF00476">
    <property type="entry name" value="DNA_pol_A"/>
    <property type="match status" value="1"/>
</dbReference>
<evidence type="ECO:0000259" key="12">
    <source>
        <dbReference type="SMART" id="SM00482"/>
    </source>
</evidence>
<comment type="similarity">
    <text evidence="1">Belongs to the DNA polymerase type-A family.</text>
</comment>
<sequence>MVSKERAKRLVLFDAHAIVHRAYHALPDFSTKDGEPTGGLYGLATMLLRAIAEFKPEYMAACYDLPGPTFRHKEYKAYKAGRAKADEELKQQLERSRDIFSAFHIPIYDKPGFEADDMLGTIVEQTKNEKDLEVLVVTGDMDTLQLVSGMRVRVYTLRKGLSDTVVYDEKKVNERFGFCPKLLPDYKGLRGDPSDNIVGVPGIGEKTGSELIQKLGTLEELYKMLKKKGGEDALRQAGIKPRIVELLKENEEEALFSKMLATIRRDAPIQFALPDKVWRETFTPDRAITLFNQLEFKSLSVRVKGLVKGGESAPSPSGKQKDEKEGEGLFAAGEAADPRLLRETAIGLWVLESDKTTPGLEEVVDYTGERDPEHAKKKILADLKKEELMRVYEEIELPLIPIIERAQAKGVLVDVTYLQKLSLEYHKKLAKAESAIYEYAGEVFNINSPKQLSVMLFDRLGLAVKGLKKTEGGARSTRESELEKLKDLHPIIGEILVYREIQKLLSTYIDAIPKLVDADGRLHATLHQDGTTTGRFSSSDPNVQNIPVREGLGAPIRNAFMASKGRVLVSFDYSQIEMRVLAMLSGDPGLTEIFQSGADIHTSVAARVFRVSPDEVTKEMRRHAKVINFGIIYGMGVSALRQNLGTSREEAQQFYDQYFITFPKIAAYFERTKADAAKRGYTETIFGRRRHFPNLRSRIPFMIAMAERMAQNAPIQGSAADFVKIAMIRADEAMKKAKWESRADLLLQVHDELIFEADDDKKFLEEFTATVKDQMVSVAKGTKGEFIPLVVDVASGNRWGEMK</sequence>
<dbReference type="EC" id="2.7.7.7" evidence="2"/>